<proteinExistence type="predicted"/>
<dbReference type="OrthoDB" id="6538688at2"/>
<evidence type="ECO:0000313" key="1">
    <source>
        <dbReference type="EMBL" id="KGT85962.1"/>
    </source>
</evidence>
<dbReference type="AlphaFoldDB" id="A0A0A3YGS4"/>
<reference evidence="1 2" key="1">
    <citation type="submission" date="2014-10" db="EMBL/GenBank/DDBJ databases">
        <title>Genome sequence of Erwinia typographi M043b.</title>
        <authorList>
            <person name="Chan K.-G."/>
            <person name="Tan W.-S."/>
        </authorList>
    </citation>
    <scope>NUCLEOTIDE SEQUENCE [LARGE SCALE GENOMIC DNA]</scope>
    <source>
        <strain evidence="1 2">M043b</strain>
    </source>
</reference>
<dbReference type="RefSeq" id="WP_034900066.1">
    <property type="nucleotide sequence ID" value="NZ_JRUQ01000136.1"/>
</dbReference>
<name>A0A0A3YGS4_9GAMM</name>
<dbReference type="InterPro" id="IPR014918">
    <property type="entry name" value="Phage_tail_3"/>
</dbReference>
<protein>
    <submittedName>
        <fullName evidence="1">Phage tail protein</fullName>
    </submittedName>
</protein>
<organism evidence="1 2">
    <name type="scientific">Erwinia typographi</name>
    <dbReference type="NCBI Taxonomy" id="371042"/>
    <lineage>
        <taxon>Bacteria</taxon>
        <taxon>Pseudomonadati</taxon>
        <taxon>Pseudomonadota</taxon>
        <taxon>Gammaproteobacteria</taxon>
        <taxon>Enterobacterales</taxon>
        <taxon>Erwiniaceae</taxon>
        <taxon>Erwinia</taxon>
    </lineage>
</organism>
<keyword evidence="2" id="KW-1185">Reference proteome</keyword>
<dbReference type="Pfam" id="PF08813">
    <property type="entry name" value="Phage_tail_3"/>
    <property type="match status" value="1"/>
</dbReference>
<gene>
    <name evidence="1" type="ORF">NG99_27335</name>
</gene>
<comment type="caution">
    <text evidence="1">The sequence shown here is derived from an EMBL/GenBank/DDBJ whole genome shotgun (WGS) entry which is preliminary data.</text>
</comment>
<dbReference type="Proteomes" id="UP000030351">
    <property type="component" value="Unassembled WGS sequence"/>
</dbReference>
<dbReference type="EMBL" id="JRUQ01000136">
    <property type="protein sequence ID" value="KGT85962.1"/>
    <property type="molecule type" value="Genomic_DNA"/>
</dbReference>
<accession>A0A0A3YGS4</accession>
<evidence type="ECO:0000313" key="2">
    <source>
        <dbReference type="Proteomes" id="UP000030351"/>
    </source>
</evidence>
<dbReference type="STRING" id="371042.NG99_27335"/>
<dbReference type="eggNOG" id="COG5492">
    <property type="taxonomic scope" value="Bacteria"/>
</dbReference>
<sequence length="225" mass="23977">MAFHLPNGATVFVANEFADSIPINAISNASNAVLTISGGGVSEGDTVLLKSGWSALDNLVAKVIAATATSVTLGGVNTSDTRVFVGSGAGSLQVVSDDSWVQIPQITEVASSGGDQNYYQFQFLEDDTQRSLPTYKAAKTQTYTIAHDSDQPFYDVLKQADRAGDTLPMRMYVPKAKETRYWSVVPSFDGEPNPVINQIETVTASFAVQSKGTTFYKDADVTPGS</sequence>